<keyword evidence="5" id="KW-1185">Reference proteome</keyword>
<feature type="transmembrane region" description="Helical" evidence="2">
    <location>
        <begin position="121"/>
        <end position="147"/>
    </location>
</feature>
<feature type="region of interest" description="Disordered" evidence="1">
    <location>
        <begin position="229"/>
        <end position="255"/>
    </location>
</feature>
<accession>A0AAI9VF47</accession>
<keyword evidence="2" id="KW-1133">Transmembrane helix</keyword>
<feature type="chain" id="PRO_5042618224" evidence="3">
    <location>
        <begin position="21"/>
        <end position="290"/>
    </location>
</feature>
<evidence type="ECO:0000313" key="4">
    <source>
        <dbReference type="EMBL" id="KAK1487190.1"/>
    </source>
</evidence>
<dbReference type="Proteomes" id="UP001239213">
    <property type="component" value="Unassembled WGS sequence"/>
</dbReference>
<evidence type="ECO:0000256" key="2">
    <source>
        <dbReference type="SAM" id="Phobius"/>
    </source>
</evidence>
<comment type="caution">
    <text evidence="4">The sequence shown here is derived from an EMBL/GenBank/DDBJ whole genome shotgun (WGS) entry which is preliminary data.</text>
</comment>
<sequence length="290" mass="30661">MLASATYLIQLTANWCFVCASCCRTLTLQKSARNFAHRNVSILDPPLQPAPMRPEHLGTLGRQNMIRPSAEGIQPRTSSCELSIHQEDSRERLPRILYRAAFLLVIASSLLIEFIRHLSHLGTIVVNMKLVTAVALLASTATALEWLPIVPLHARQVTSGAKYECHENCGYAILGAAEDGYCTNSAWTDYFEGCLQCANTFDIWQYYGDGATEAADGCNLDATPVTASNSTTNATTTAGTSGTAGASSTASATGSSSSATSSTDASAANSNQPATIAFALAAIMAATQLL</sequence>
<keyword evidence="2" id="KW-0472">Membrane</keyword>
<evidence type="ECO:0000256" key="3">
    <source>
        <dbReference type="SAM" id="SignalP"/>
    </source>
</evidence>
<evidence type="ECO:0000256" key="1">
    <source>
        <dbReference type="SAM" id="MobiDB-lite"/>
    </source>
</evidence>
<dbReference type="AlphaFoldDB" id="A0AAI9VF47"/>
<protein>
    <submittedName>
        <fullName evidence="4">Uncharacterized protein</fullName>
    </submittedName>
</protein>
<organism evidence="4 5">
    <name type="scientific">Colletotrichum cuscutae</name>
    <dbReference type="NCBI Taxonomy" id="1209917"/>
    <lineage>
        <taxon>Eukaryota</taxon>
        <taxon>Fungi</taxon>
        <taxon>Dikarya</taxon>
        <taxon>Ascomycota</taxon>
        <taxon>Pezizomycotina</taxon>
        <taxon>Sordariomycetes</taxon>
        <taxon>Hypocreomycetidae</taxon>
        <taxon>Glomerellales</taxon>
        <taxon>Glomerellaceae</taxon>
        <taxon>Colletotrichum</taxon>
        <taxon>Colletotrichum acutatum species complex</taxon>
    </lineage>
</organism>
<feature type="transmembrane region" description="Helical" evidence="2">
    <location>
        <begin position="96"/>
        <end position="115"/>
    </location>
</feature>
<feature type="signal peptide" evidence="3">
    <location>
        <begin position="1"/>
        <end position="20"/>
    </location>
</feature>
<name>A0AAI9VF47_9PEZI</name>
<keyword evidence="3" id="KW-0732">Signal</keyword>
<keyword evidence="2" id="KW-0812">Transmembrane</keyword>
<proteinExistence type="predicted"/>
<gene>
    <name evidence="4" type="ORF">CCUS01_03534</name>
</gene>
<evidence type="ECO:0000313" key="5">
    <source>
        <dbReference type="Proteomes" id="UP001239213"/>
    </source>
</evidence>
<reference evidence="4" key="1">
    <citation type="submission" date="2016-11" db="EMBL/GenBank/DDBJ databases">
        <title>The genome sequence of Colletotrichum cuscutae.</title>
        <authorList>
            <person name="Baroncelli R."/>
        </authorList>
    </citation>
    <scope>NUCLEOTIDE SEQUENCE</scope>
    <source>
        <strain evidence="4">IMI 304802</strain>
    </source>
</reference>
<dbReference type="EMBL" id="MPDP01000057">
    <property type="protein sequence ID" value="KAK1487190.1"/>
    <property type="molecule type" value="Genomic_DNA"/>
</dbReference>